<evidence type="ECO:0000256" key="4">
    <source>
        <dbReference type="ARBA" id="ARBA00023136"/>
    </source>
</evidence>
<feature type="region of interest" description="Disordered" evidence="5">
    <location>
        <begin position="96"/>
        <end position="125"/>
    </location>
</feature>
<sequence>MSAPLRSTLSEQLLSALHDDQPHLDVDVAVDGEPSSSRQQQTPTSPSSPYLDISSDSSRRRISLERALSSSLKPSSWMASTSLPPLLSVRQPLQVRLDDEPEPRHDELDDDDDDDDDDINNLNIYESPDVTQNTFLLPSTSTPPISPSARLTLPPFEEEQENITTTTAATAATTSPQATKRHTSSPKTSILNSAILGFVNFIVCTPTLVSYAAIVFRAHVFRTTITKLTKLFFLASALHQLTMTLGSKLPFAVGQVQDVGLILLSQLATNVADNVTDNPAVATATTLVTCALATFIVGVGLFFVGRFHLGGLVQLIPLPVVGGYLSYIGYFCLAAGISLSTGISITTPATWIQLARQPLVVWLQIAAACVQALLICATARFVRNPYGLPLVLLALPAIFFAIVYTLGYTAQDAREHGWLLDSGGSETPPWGWQCYDLFMEPQKLSWSSILNFSQIANTIALFLVVSFGSCLDIAAVQAGQGSTQDPSQAYEVDFDHELQLIGVSNAVAGMCGAGFTGSYIFSQTIFSQRQMAGKLNGLLIFILELLLFIIPFDILDLMPGSYVGGIMAFFGIEIMGDWLVAIRAKVTVVEYCLVIATFIATLCYGVLGGMVIGSVLGALVFVYSSALVRVADIHAPERLAAPRIRCRDGASVSIRVVNLRGQLFFGQSIAISDTLHREIISSCIDEKDDGDSEEEESAARDSSKFAFYVIIDFEHVDSIDSTAARALSSTIKALAESGGGASDGVTARVYVVISGVTPHSRIARLLSAHGILPSTTEEEPTAGAAGGLKWYDRQGLPPCVSSRELGLRLVENDIVACTNKM</sequence>
<evidence type="ECO:0000256" key="1">
    <source>
        <dbReference type="ARBA" id="ARBA00004141"/>
    </source>
</evidence>
<dbReference type="PANTHER" id="PTHR43310:SF2">
    <property type="entry name" value="SLC26A_SULP TRANSPORTER DOMAIN-CONTAINING PROTEIN"/>
    <property type="match status" value="1"/>
</dbReference>
<dbReference type="Pfam" id="PF01740">
    <property type="entry name" value="STAS"/>
    <property type="match status" value="1"/>
</dbReference>
<dbReference type="OrthoDB" id="409725at2759"/>
<feature type="transmembrane region" description="Helical" evidence="6">
    <location>
        <begin position="194"/>
        <end position="216"/>
    </location>
</feature>
<evidence type="ECO:0000259" key="7">
    <source>
        <dbReference type="PROSITE" id="PS50801"/>
    </source>
</evidence>
<feature type="transmembrane region" description="Helical" evidence="6">
    <location>
        <begin position="593"/>
        <end position="623"/>
    </location>
</feature>
<evidence type="ECO:0000256" key="3">
    <source>
        <dbReference type="ARBA" id="ARBA00022989"/>
    </source>
</evidence>
<feature type="transmembrane region" description="Helical" evidence="6">
    <location>
        <begin position="562"/>
        <end position="581"/>
    </location>
</feature>
<gene>
    <name evidence="8" type="ORF">PPROV_001102500</name>
</gene>
<dbReference type="PROSITE" id="PS50801">
    <property type="entry name" value="STAS"/>
    <property type="match status" value="1"/>
</dbReference>
<evidence type="ECO:0000256" key="2">
    <source>
        <dbReference type="ARBA" id="ARBA00022692"/>
    </source>
</evidence>
<reference evidence="8" key="1">
    <citation type="submission" date="2020-10" db="EMBL/GenBank/DDBJ databases">
        <title>Unveiling of a novel bifunctional photoreceptor, Dualchrome1, isolated from a cosmopolitan green alga.</title>
        <authorList>
            <person name="Suzuki S."/>
            <person name="Kawachi M."/>
        </authorList>
    </citation>
    <scope>NUCLEOTIDE SEQUENCE</scope>
    <source>
        <strain evidence="8">NIES 2893</strain>
    </source>
</reference>
<feature type="region of interest" description="Disordered" evidence="5">
    <location>
        <begin position="160"/>
        <end position="185"/>
    </location>
</feature>
<feature type="transmembrane region" description="Helical" evidence="6">
    <location>
        <begin position="455"/>
        <end position="478"/>
    </location>
</feature>
<keyword evidence="4 6" id="KW-0472">Membrane</keyword>
<dbReference type="InterPro" id="IPR036513">
    <property type="entry name" value="STAS_dom_sf"/>
</dbReference>
<feature type="transmembrane region" description="Helical" evidence="6">
    <location>
        <begin position="324"/>
        <end position="347"/>
    </location>
</feature>
<dbReference type="AlphaFoldDB" id="A0A830I5E1"/>
<dbReference type="GO" id="GO:0016020">
    <property type="term" value="C:membrane"/>
    <property type="evidence" value="ECO:0007669"/>
    <property type="project" value="UniProtKB-SubCell"/>
</dbReference>
<feature type="compositionally biased region" description="Low complexity" evidence="5">
    <location>
        <begin position="34"/>
        <end position="56"/>
    </location>
</feature>
<dbReference type="EMBL" id="BNJQ01000040">
    <property type="protein sequence ID" value="GHP12297.1"/>
    <property type="molecule type" value="Genomic_DNA"/>
</dbReference>
<dbReference type="PANTHER" id="PTHR43310">
    <property type="entry name" value="SULFATE TRANSPORTER YBAR-RELATED"/>
    <property type="match status" value="1"/>
</dbReference>
<feature type="domain" description="STAS" evidence="7">
    <location>
        <begin position="653"/>
        <end position="771"/>
    </location>
</feature>
<evidence type="ECO:0000313" key="8">
    <source>
        <dbReference type="EMBL" id="GHP12297.1"/>
    </source>
</evidence>
<comment type="subcellular location">
    <subcellularLocation>
        <location evidence="1">Membrane</location>
        <topology evidence="1">Multi-pass membrane protein</topology>
    </subcellularLocation>
</comment>
<evidence type="ECO:0000256" key="5">
    <source>
        <dbReference type="SAM" id="MobiDB-lite"/>
    </source>
</evidence>
<comment type="caution">
    <text evidence="8">The sequence shown here is derived from an EMBL/GenBank/DDBJ whole genome shotgun (WGS) entry which is preliminary data.</text>
</comment>
<protein>
    <recommendedName>
        <fullName evidence="7">STAS domain-containing protein</fullName>
    </recommendedName>
</protein>
<dbReference type="InterPro" id="IPR011547">
    <property type="entry name" value="SLC26A/SulP_dom"/>
</dbReference>
<proteinExistence type="predicted"/>
<feature type="transmembrane region" description="Helical" evidence="6">
    <location>
        <begin position="533"/>
        <end position="550"/>
    </location>
</feature>
<feature type="transmembrane region" description="Helical" evidence="6">
    <location>
        <begin position="498"/>
        <end position="521"/>
    </location>
</feature>
<feature type="compositionally biased region" description="Basic and acidic residues" evidence="5">
    <location>
        <begin position="17"/>
        <end position="26"/>
    </location>
</feature>
<dbReference type="Proteomes" id="UP000660262">
    <property type="component" value="Unassembled WGS sequence"/>
</dbReference>
<dbReference type="InterPro" id="IPR002645">
    <property type="entry name" value="STAS_dom"/>
</dbReference>
<dbReference type="Pfam" id="PF00916">
    <property type="entry name" value="Sulfate_transp"/>
    <property type="match status" value="1"/>
</dbReference>
<feature type="transmembrane region" description="Helical" evidence="6">
    <location>
        <begin position="359"/>
        <end position="382"/>
    </location>
</feature>
<feature type="compositionally biased region" description="Basic and acidic residues" evidence="5">
    <location>
        <begin position="96"/>
        <end position="107"/>
    </location>
</feature>
<feature type="compositionally biased region" description="Acidic residues" evidence="5">
    <location>
        <begin position="108"/>
        <end position="119"/>
    </location>
</feature>
<keyword evidence="2 6" id="KW-0812">Transmembrane</keyword>
<feature type="transmembrane region" description="Helical" evidence="6">
    <location>
        <begin position="280"/>
        <end position="304"/>
    </location>
</feature>
<keyword evidence="9" id="KW-1185">Reference proteome</keyword>
<dbReference type="Gene3D" id="3.30.750.24">
    <property type="entry name" value="STAS domain"/>
    <property type="match status" value="1"/>
</dbReference>
<feature type="compositionally biased region" description="Low complexity" evidence="5">
    <location>
        <begin position="164"/>
        <end position="174"/>
    </location>
</feature>
<evidence type="ECO:0000313" key="9">
    <source>
        <dbReference type="Proteomes" id="UP000660262"/>
    </source>
</evidence>
<feature type="transmembrane region" description="Helical" evidence="6">
    <location>
        <begin position="388"/>
        <end position="407"/>
    </location>
</feature>
<evidence type="ECO:0000256" key="6">
    <source>
        <dbReference type="SAM" id="Phobius"/>
    </source>
</evidence>
<keyword evidence="3 6" id="KW-1133">Transmembrane helix</keyword>
<dbReference type="InterPro" id="IPR052706">
    <property type="entry name" value="Membrane-Transporter-like"/>
</dbReference>
<name>A0A830I5E1_9CHLO</name>
<accession>A0A830I5E1</accession>
<organism evidence="8 9">
    <name type="scientific">Pycnococcus provasolii</name>
    <dbReference type="NCBI Taxonomy" id="41880"/>
    <lineage>
        <taxon>Eukaryota</taxon>
        <taxon>Viridiplantae</taxon>
        <taxon>Chlorophyta</taxon>
        <taxon>Pseudoscourfieldiophyceae</taxon>
        <taxon>Pseudoscourfieldiales</taxon>
        <taxon>Pycnococcaceae</taxon>
        <taxon>Pycnococcus</taxon>
    </lineage>
</organism>
<feature type="region of interest" description="Disordered" evidence="5">
    <location>
        <begin position="16"/>
        <end position="58"/>
    </location>
</feature>
<dbReference type="SUPFAM" id="SSF52091">
    <property type="entry name" value="SpoIIaa-like"/>
    <property type="match status" value="1"/>
</dbReference>
<dbReference type="CDD" id="cd07042">
    <property type="entry name" value="STAS_SulP_like_sulfate_transporter"/>
    <property type="match status" value="1"/>
</dbReference>